<evidence type="ECO:0000313" key="5">
    <source>
        <dbReference type="Proteomes" id="UP000594263"/>
    </source>
</evidence>
<evidence type="ECO:0000313" key="4">
    <source>
        <dbReference type="EnsemblPlants" id="Kaladp0375s0016.1.v1.1"/>
    </source>
</evidence>
<dbReference type="InterPro" id="IPR052608">
    <property type="entry name" value="U-box_domain_protein"/>
</dbReference>
<keyword evidence="5" id="KW-1185">Reference proteome</keyword>
<evidence type="ECO:0000256" key="1">
    <source>
        <dbReference type="ARBA" id="ARBA00022737"/>
    </source>
</evidence>
<feature type="repeat" description="ARM" evidence="2">
    <location>
        <begin position="646"/>
        <end position="676"/>
    </location>
</feature>
<dbReference type="PANTHER" id="PTHR45958:SF12">
    <property type="entry name" value="OS01G0948500 PROTEIN"/>
    <property type="match status" value="1"/>
</dbReference>
<proteinExistence type="predicted"/>
<dbReference type="InterPro" id="IPR011989">
    <property type="entry name" value="ARM-like"/>
</dbReference>
<evidence type="ECO:0008006" key="6">
    <source>
        <dbReference type="Google" id="ProtNLM"/>
    </source>
</evidence>
<sequence>MLTESRSLSALLSEVQSLADQVAEPPKDSESSSSSSPDSFFDFRFIIDKLSLILDQLNPHNGSGLADTPEVRKAVESLGSDLSRARALLTSESKAVTGQLLEGLTRDLGRSLGLVALTGVDLAVGVKARIGALRKEMMSTGSSSPGLSRDSDFETESEAVGEIEVVLEEEEEVVELGAEDVVLQIKNGDEEEELMLALWALNDLIREQTVGHEWIQDEGVVEILLNRLTSVKSSNIRSTIIKILRNLVAEHPDHKERMVDVGSLSTLVKSLGREAGEGREAAGLLLALSDSPAARRRIGRVQGCVIILVSMLNGDDHAASCYSSSLLDALSGDTQNALHMAEAGHFKPLVQHLRDGSDMSKILMASALSRIKLTDQNRAALGQEGAVEPLADMFNTGKMEAKLSALNALHALSGLPENVQRLISSGIVLPLLQLLFSVTSALMTLREPAAAILARIAQSESILVNKDVAQQMLSLLGPSSPSIKYHLLHALDSICTHPGASRVRKKITERGAFQLLLPFLSEPNNSIRVAAVNLLYTLSKYFPAELSEQFGETYLVKLVSIVASSVSEEEKAAGVGILSNLPISDKRVTDALLTANVLHIVIPMLDSTVASSTPMKRWLSENISRLLIRFTVPSDKKLQRTCAQHEVIPLLVKLLSSESSSIITKSRAATSLTQLSENSLSLRKPRKWRWACVPPSAESFCDVHDGFCHVKTTYCLVKAKAVAPLIQVLVGEEREADEAVLSAISTLLVDEICENGCNCLAEVSGIQAVVEALESGTVKVQEKCLWILERVFRSEDHRKKYGEGAERVLIDLAQKGDVSLKPAVGKILAQLELVQMQSSYF</sequence>
<reference evidence="4" key="1">
    <citation type="submission" date="2021-01" db="UniProtKB">
        <authorList>
            <consortium name="EnsemblPlants"/>
        </authorList>
    </citation>
    <scope>IDENTIFICATION</scope>
</reference>
<dbReference type="Gramene" id="Kaladp0375s0016.1.v1.1">
    <property type="protein sequence ID" value="Kaladp0375s0016.1.v1.1"/>
    <property type="gene ID" value="Kaladp0375s0016.v1.1"/>
</dbReference>
<dbReference type="OMA" id="EQFRETH"/>
<dbReference type="PANTHER" id="PTHR45958">
    <property type="entry name" value="RING-TYPE E3 UBIQUITIN TRANSFERASE"/>
    <property type="match status" value="1"/>
</dbReference>
<dbReference type="SMART" id="SM00185">
    <property type="entry name" value="ARM"/>
    <property type="match status" value="9"/>
</dbReference>
<keyword evidence="1" id="KW-0677">Repeat</keyword>
<dbReference type="PROSITE" id="PS50176">
    <property type="entry name" value="ARM_REPEAT"/>
    <property type="match status" value="1"/>
</dbReference>
<dbReference type="Proteomes" id="UP000594263">
    <property type="component" value="Unplaced"/>
</dbReference>
<organism evidence="4 5">
    <name type="scientific">Kalanchoe fedtschenkoi</name>
    <name type="common">Lavender scallops</name>
    <name type="synonym">South American air plant</name>
    <dbReference type="NCBI Taxonomy" id="63787"/>
    <lineage>
        <taxon>Eukaryota</taxon>
        <taxon>Viridiplantae</taxon>
        <taxon>Streptophyta</taxon>
        <taxon>Embryophyta</taxon>
        <taxon>Tracheophyta</taxon>
        <taxon>Spermatophyta</taxon>
        <taxon>Magnoliopsida</taxon>
        <taxon>eudicotyledons</taxon>
        <taxon>Gunneridae</taxon>
        <taxon>Pentapetalae</taxon>
        <taxon>Saxifragales</taxon>
        <taxon>Crassulaceae</taxon>
        <taxon>Kalanchoe</taxon>
    </lineage>
</organism>
<dbReference type="InterPro" id="IPR000225">
    <property type="entry name" value="Armadillo"/>
</dbReference>
<dbReference type="SUPFAM" id="SSF48371">
    <property type="entry name" value="ARM repeat"/>
    <property type="match status" value="3"/>
</dbReference>
<dbReference type="InterPro" id="IPR016024">
    <property type="entry name" value="ARM-type_fold"/>
</dbReference>
<dbReference type="Gene3D" id="1.25.10.10">
    <property type="entry name" value="Leucine-rich Repeat Variant"/>
    <property type="match status" value="3"/>
</dbReference>
<evidence type="ECO:0000256" key="3">
    <source>
        <dbReference type="SAM" id="MobiDB-lite"/>
    </source>
</evidence>
<protein>
    <recommendedName>
        <fullName evidence="6">ARM repeat superfamily protein</fullName>
    </recommendedName>
</protein>
<feature type="region of interest" description="Disordered" evidence="3">
    <location>
        <begin position="18"/>
        <end position="37"/>
    </location>
</feature>
<name>A0A7N1A889_KALFE</name>
<accession>A0A7N1A889</accession>
<evidence type="ECO:0000256" key="2">
    <source>
        <dbReference type="PROSITE-ProRule" id="PRU00259"/>
    </source>
</evidence>
<dbReference type="EnsemblPlants" id="Kaladp0375s0016.1.v1.1">
    <property type="protein sequence ID" value="Kaladp0375s0016.1.v1.1"/>
    <property type="gene ID" value="Kaladp0375s0016.v1.1"/>
</dbReference>
<dbReference type="AlphaFoldDB" id="A0A7N1A889"/>